<gene>
    <name evidence="2" type="ORF">GCM10010406_03510</name>
</gene>
<feature type="region of interest" description="Disordered" evidence="1">
    <location>
        <begin position="109"/>
        <end position="151"/>
    </location>
</feature>
<proteinExistence type="predicted"/>
<accession>A0ABN3KW60</accession>
<evidence type="ECO:0000313" key="2">
    <source>
        <dbReference type="EMBL" id="GAA2471237.1"/>
    </source>
</evidence>
<dbReference type="InterPro" id="IPR019933">
    <property type="entry name" value="DivIVA_domain"/>
</dbReference>
<sequence>MAAPLEIKLFWFMIVALVAVAAAVAAAVLGRGGTLPEVEPDRTSDALPQDRPVGRRDIDGLRLPMVPRGYRMADVDDVLDRLGAELAHRDARIAELEARLAGVAAGAVGAARAAEEAGPPGAGPGPQEPEPAGDDRQGPAGPDAGNPWGRP</sequence>
<reference evidence="2 3" key="1">
    <citation type="journal article" date="2019" name="Int. J. Syst. Evol. Microbiol.">
        <title>The Global Catalogue of Microorganisms (GCM) 10K type strain sequencing project: providing services to taxonomists for standard genome sequencing and annotation.</title>
        <authorList>
            <consortium name="The Broad Institute Genomics Platform"/>
            <consortium name="The Broad Institute Genome Sequencing Center for Infectious Disease"/>
            <person name="Wu L."/>
            <person name="Ma J."/>
        </authorList>
    </citation>
    <scope>NUCLEOTIDE SEQUENCE [LARGE SCALE GENOMIC DNA]</scope>
    <source>
        <strain evidence="2 3">JCM 6307</strain>
    </source>
</reference>
<dbReference type="NCBIfam" id="TIGR03544">
    <property type="entry name" value="DivI1A_domain"/>
    <property type="match status" value="1"/>
</dbReference>
<dbReference type="Proteomes" id="UP001501358">
    <property type="component" value="Unassembled WGS sequence"/>
</dbReference>
<organism evidence="2 3">
    <name type="scientific">Streptomyces thermolineatus</name>
    <dbReference type="NCBI Taxonomy" id="44033"/>
    <lineage>
        <taxon>Bacteria</taxon>
        <taxon>Bacillati</taxon>
        <taxon>Actinomycetota</taxon>
        <taxon>Actinomycetes</taxon>
        <taxon>Kitasatosporales</taxon>
        <taxon>Streptomycetaceae</taxon>
        <taxon>Streptomyces</taxon>
    </lineage>
</organism>
<keyword evidence="3" id="KW-1185">Reference proteome</keyword>
<evidence type="ECO:0000313" key="3">
    <source>
        <dbReference type="Proteomes" id="UP001501358"/>
    </source>
</evidence>
<evidence type="ECO:0008006" key="4">
    <source>
        <dbReference type="Google" id="ProtNLM"/>
    </source>
</evidence>
<evidence type="ECO:0000256" key="1">
    <source>
        <dbReference type="SAM" id="MobiDB-lite"/>
    </source>
</evidence>
<comment type="caution">
    <text evidence="2">The sequence shown here is derived from an EMBL/GenBank/DDBJ whole genome shotgun (WGS) entry which is preliminary data.</text>
</comment>
<name>A0ABN3KW60_9ACTN</name>
<dbReference type="EMBL" id="BAAATA010000002">
    <property type="protein sequence ID" value="GAA2471237.1"/>
    <property type="molecule type" value="Genomic_DNA"/>
</dbReference>
<feature type="region of interest" description="Disordered" evidence="1">
    <location>
        <begin position="34"/>
        <end position="59"/>
    </location>
</feature>
<feature type="compositionally biased region" description="Low complexity" evidence="1">
    <location>
        <begin position="109"/>
        <end position="119"/>
    </location>
</feature>
<protein>
    <recommendedName>
        <fullName evidence="4">DivIVA domain-containing protein</fullName>
    </recommendedName>
</protein>